<dbReference type="AlphaFoldDB" id="A0A9D1KNY1"/>
<dbReference type="InterPro" id="IPR012337">
    <property type="entry name" value="RNaseH-like_sf"/>
</dbReference>
<gene>
    <name evidence="1" type="ORF">IAA98_11890</name>
</gene>
<comment type="caution">
    <text evidence="1">The sequence shown here is derived from an EMBL/GenBank/DDBJ whole genome shotgun (WGS) entry which is preliminary data.</text>
</comment>
<protein>
    <submittedName>
        <fullName evidence="1">Uncharacterized protein</fullName>
    </submittedName>
</protein>
<proteinExistence type="predicted"/>
<organism evidence="1 2">
    <name type="scientific">Candidatus Avipropionibacterium avicola</name>
    <dbReference type="NCBI Taxonomy" id="2840701"/>
    <lineage>
        <taxon>Bacteria</taxon>
        <taxon>Bacillati</taxon>
        <taxon>Actinomycetota</taxon>
        <taxon>Actinomycetes</taxon>
        <taxon>Propionibacteriales</taxon>
        <taxon>Propionibacteriaceae</taxon>
        <taxon>Propionibacteriaceae incertae sedis</taxon>
        <taxon>Candidatus Avipropionibacterium</taxon>
    </lineage>
</organism>
<reference evidence="1" key="2">
    <citation type="journal article" date="2021" name="PeerJ">
        <title>Extensive microbial diversity within the chicken gut microbiome revealed by metagenomics and culture.</title>
        <authorList>
            <person name="Gilroy R."/>
            <person name="Ravi A."/>
            <person name="Getino M."/>
            <person name="Pursley I."/>
            <person name="Horton D.L."/>
            <person name="Alikhan N.F."/>
            <person name="Baker D."/>
            <person name="Gharbi K."/>
            <person name="Hall N."/>
            <person name="Watson M."/>
            <person name="Adriaenssens E.M."/>
            <person name="Foster-Nyarko E."/>
            <person name="Jarju S."/>
            <person name="Secka A."/>
            <person name="Antonio M."/>
            <person name="Oren A."/>
            <person name="Chaudhuri R.R."/>
            <person name="La Ragione R."/>
            <person name="Hildebrand F."/>
            <person name="Pallen M.J."/>
        </authorList>
    </citation>
    <scope>NUCLEOTIDE SEQUENCE</scope>
    <source>
        <strain evidence="1">ChiGjej1B1-24693</strain>
    </source>
</reference>
<dbReference type="EMBL" id="DVLP01000350">
    <property type="protein sequence ID" value="HIT76277.1"/>
    <property type="molecule type" value="Genomic_DNA"/>
</dbReference>
<dbReference type="Proteomes" id="UP000886842">
    <property type="component" value="Unassembled WGS sequence"/>
</dbReference>
<dbReference type="SUPFAM" id="SSF53098">
    <property type="entry name" value="Ribonuclease H-like"/>
    <property type="match status" value="1"/>
</dbReference>
<feature type="non-terminal residue" evidence="1">
    <location>
        <position position="294"/>
    </location>
</feature>
<accession>A0A9D1KNY1</accession>
<sequence length="294" mass="31568">MVRFHVDTWDPAYGSSVDAAETASSTARIDPEVEVPASRWAPIPATAVPRPAAILFVDGIRRVDARVWIEEPLLDPDTGEVLGTQTGMGLCASYGSGVVCSCQRGAHLLSALTRRGLFTTVAGAEDVTTTAGTYRAHHTGDRGEENPALLLSGALQQHLTDLEIIAAAEARNGLRDHDVEDSLVVVDGPLRGRTSLADTIGYIKSHRTTYLPPALHAVIARLGAGERTPIFAMGTSWDRLSWYLRLPSADGAPWVGVVRVECAAELDPQAAVRLANLSQAVLPRYASTEYKDHR</sequence>
<evidence type="ECO:0000313" key="1">
    <source>
        <dbReference type="EMBL" id="HIT76277.1"/>
    </source>
</evidence>
<evidence type="ECO:0000313" key="2">
    <source>
        <dbReference type="Proteomes" id="UP000886842"/>
    </source>
</evidence>
<reference evidence="1" key="1">
    <citation type="submission" date="2020-10" db="EMBL/GenBank/DDBJ databases">
        <authorList>
            <person name="Gilroy R."/>
        </authorList>
    </citation>
    <scope>NUCLEOTIDE SEQUENCE</scope>
    <source>
        <strain evidence="1">ChiGjej1B1-24693</strain>
    </source>
</reference>
<name>A0A9D1KNY1_9ACTN</name>